<dbReference type="InterPro" id="IPR021637">
    <property type="entry name" value="DUF3243"/>
</dbReference>
<dbReference type="HOGENOM" id="CLU_171794_1_0_9"/>
<dbReference type="Pfam" id="PF11588">
    <property type="entry name" value="DUF3243"/>
    <property type="match status" value="1"/>
</dbReference>
<dbReference type="InterPro" id="IPR038292">
    <property type="entry name" value="YmfJ/YflH_sf"/>
</dbReference>
<dbReference type="OrthoDB" id="2382009at2"/>
<accession>A4J917</accession>
<reference evidence="1 2" key="1">
    <citation type="submission" date="2007-03" db="EMBL/GenBank/DDBJ databases">
        <title>Complete sequence of Desulfotomaculum reducens MI-1.</title>
        <authorList>
            <consortium name="US DOE Joint Genome Institute"/>
            <person name="Copeland A."/>
            <person name="Lucas S."/>
            <person name="Lapidus A."/>
            <person name="Barry K."/>
            <person name="Detter J.C."/>
            <person name="Glavina del Rio T."/>
            <person name="Hammon N."/>
            <person name="Israni S."/>
            <person name="Dalin E."/>
            <person name="Tice H."/>
            <person name="Pitluck S."/>
            <person name="Sims D."/>
            <person name="Brettin T."/>
            <person name="Bruce D."/>
            <person name="Han C."/>
            <person name="Tapia R."/>
            <person name="Schmutz J."/>
            <person name="Larimer F."/>
            <person name="Land M."/>
            <person name="Hauser L."/>
            <person name="Kyrpides N."/>
            <person name="Kim E."/>
            <person name="Tebo B.M."/>
            <person name="Richardson P."/>
        </authorList>
    </citation>
    <scope>NUCLEOTIDE SEQUENCE [LARGE SCALE GENOMIC DNA]</scope>
    <source>
        <strain evidence="1 2">MI-1</strain>
    </source>
</reference>
<dbReference type="PIRSF" id="PIRSF004764">
    <property type="entry name" value="YmfJ"/>
    <property type="match status" value="1"/>
</dbReference>
<dbReference type="KEGG" id="drm:Dred_3068"/>
<protein>
    <recommendedName>
        <fullName evidence="3">DUF3243 domain-containing protein</fullName>
    </recommendedName>
</protein>
<dbReference type="Gene3D" id="1.10.760.20">
    <property type="entry name" value="Protein of unknown function DUF3243"/>
    <property type="match status" value="1"/>
</dbReference>
<sequence>MLDLSKANTSWDNWKKYLGQAMEFAEELGISRDKVQHYAMTAGSILADNVQPANPEQKALKELWDVADKDEQAVIARLMTKLASRSR</sequence>
<dbReference type="EMBL" id="CP000612">
    <property type="protein sequence ID" value="ABO51570.1"/>
    <property type="molecule type" value="Genomic_DNA"/>
</dbReference>
<organism evidence="1 2">
    <name type="scientific">Desulforamulus reducens (strain ATCC BAA-1160 / DSM 100696 / MI-1)</name>
    <name type="common">Desulfotomaculum reducens</name>
    <dbReference type="NCBI Taxonomy" id="349161"/>
    <lineage>
        <taxon>Bacteria</taxon>
        <taxon>Bacillati</taxon>
        <taxon>Bacillota</taxon>
        <taxon>Clostridia</taxon>
        <taxon>Eubacteriales</taxon>
        <taxon>Peptococcaceae</taxon>
        <taxon>Desulforamulus</taxon>
    </lineage>
</organism>
<keyword evidence="2" id="KW-1185">Reference proteome</keyword>
<proteinExistence type="predicted"/>
<evidence type="ECO:0000313" key="2">
    <source>
        <dbReference type="Proteomes" id="UP000001556"/>
    </source>
</evidence>
<dbReference type="eggNOG" id="ENOG50330BT">
    <property type="taxonomic scope" value="Bacteria"/>
</dbReference>
<dbReference type="RefSeq" id="WP_011879359.1">
    <property type="nucleotide sequence ID" value="NC_009253.1"/>
</dbReference>
<dbReference type="Proteomes" id="UP000001556">
    <property type="component" value="Chromosome"/>
</dbReference>
<evidence type="ECO:0008006" key="3">
    <source>
        <dbReference type="Google" id="ProtNLM"/>
    </source>
</evidence>
<dbReference type="STRING" id="349161.Dred_3068"/>
<gene>
    <name evidence="1" type="ordered locus">Dred_3068</name>
</gene>
<name>A4J917_DESRM</name>
<dbReference type="AlphaFoldDB" id="A4J917"/>
<dbReference type="InterPro" id="IPR024702">
    <property type="entry name" value="Uncharacterised_YmfJ"/>
</dbReference>
<evidence type="ECO:0000313" key="1">
    <source>
        <dbReference type="EMBL" id="ABO51570.1"/>
    </source>
</evidence>